<proteinExistence type="predicted"/>
<dbReference type="EMBL" id="CCSD01000099">
    <property type="protein sequence ID" value="CDZ91523.1"/>
    <property type="molecule type" value="Genomic_DNA"/>
</dbReference>
<organism evidence="1 2">
    <name type="scientific">Rhodococcus ruber</name>
    <dbReference type="NCBI Taxonomy" id="1830"/>
    <lineage>
        <taxon>Bacteria</taxon>
        <taxon>Bacillati</taxon>
        <taxon>Actinomycetota</taxon>
        <taxon>Actinomycetes</taxon>
        <taxon>Mycobacteriales</taxon>
        <taxon>Nocardiaceae</taxon>
        <taxon>Rhodococcus</taxon>
    </lineage>
</organism>
<name>A0A098BS12_9NOCA</name>
<protein>
    <submittedName>
        <fullName evidence="1">Uncharacterized protein</fullName>
    </submittedName>
</protein>
<reference evidence="1 2" key="1">
    <citation type="journal article" date="2014" name="Genome Announc.">
        <title>Draft Genome Sequence of Propane- and Butane-Oxidizing Actinobacterium Rhodococcus ruber IEGM 231.</title>
        <authorList>
            <person name="Ivshina I.B."/>
            <person name="Kuyukina M.S."/>
            <person name="Krivoruchko A.V."/>
            <person name="Barbe V."/>
            <person name="Fischer C."/>
        </authorList>
    </citation>
    <scope>NUCLEOTIDE SEQUENCE [LARGE SCALE GENOMIC DNA]</scope>
</reference>
<evidence type="ECO:0000313" key="2">
    <source>
        <dbReference type="Proteomes" id="UP000042997"/>
    </source>
</evidence>
<dbReference type="Proteomes" id="UP000042997">
    <property type="component" value="Unassembled WGS sequence"/>
</dbReference>
<dbReference type="AlphaFoldDB" id="A0A098BS12"/>
<sequence>MRNPAAIWERPALCTHTNSTDGLVVIEGTFRVSGGGNGGEVGEQSADPGVDVVTDGADDLEGLPVRVGDGPVEVALAGVDRAGVAAAHGDDHVRGGDDVVGERFGELGAEIEAELGHGLDHHRVDRRDRRGARGADVDAATGVVIQQGGGHLGAAGVVHTDEQHLRNVLGDGAFGLGQCGQAFGGEARGERGQVGVDGRGAAQRRIGLEHHPFDGLRGEDPVVLVGEVLGGTLEYRLRHEQFGLVAVGVVGHVGSLALGLHEAAGVAEGAKRLRRASET</sequence>
<accession>A0A098BS12</accession>
<gene>
    <name evidence="1" type="ORF">RHRU231_840052</name>
</gene>
<evidence type="ECO:0000313" key="1">
    <source>
        <dbReference type="EMBL" id="CDZ91523.1"/>
    </source>
</evidence>